<evidence type="ECO:0000256" key="8">
    <source>
        <dbReference type="SAM" id="SignalP"/>
    </source>
</evidence>
<evidence type="ECO:0000313" key="10">
    <source>
        <dbReference type="Proteomes" id="UP000481288"/>
    </source>
</evidence>
<feature type="chain" id="PRO_5029014766" evidence="8">
    <location>
        <begin position="22"/>
        <end position="562"/>
    </location>
</feature>
<dbReference type="GO" id="GO:0016705">
    <property type="term" value="F:oxidoreductase activity, acting on paired donors, with incorporation or reduction of molecular oxygen"/>
    <property type="evidence" value="ECO:0007669"/>
    <property type="project" value="InterPro"/>
</dbReference>
<evidence type="ECO:0000256" key="2">
    <source>
        <dbReference type="ARBA" id="ARBA00022617"/>
    </source>
</evidence>
<dbReference type="PRINTS" id="PR00463">
    <property type="entry name" value="EP450I"/>
</dbReference>
<evidence type="ECO:0000256" key="6">
    <source>
        <dbReference type="ARBA" id="ARBA00023033"/>
    </source>
</evidence>
<reference evidence="9 10" key="1">
    <citation type="submission" date="2018-05" db="EMBL/GenBank/DDBJ databases">
        <title>Whole genome sequencing for identification of molecular markers to develop diagnostic detection tools for the regulated plant pathogen Lachnellula willkommii.</title>
        <authorList>
            <person name="Giroux E."/>
            <person name="Bilodeau G."/>
        </authorList>
    </citation>
    <scope>NUCLEOTIDE SEQUENCE [LARGE SCALE GENOMIC DNA]</scope>
    <source>
        <strain evidence="9 10">CBS 625.97</strain>
    </source>
</reference>
<keyword evidence="3 7" id="KW-0479">Metal-binding</keyword>
<dbReference type="InterPro" id="IPR036396">
    <property type="entry name" value="Cyt_P450_sf"/>
</dbReference>
<evidence type="ECO:0000256" key="5">
    <source>
        <dbReference type="ARBA" id="ARBA00023004"/>
    </source>
</evidence>
<dbReference type="GO" id="GO:0020037">
    <property type="term" value="F:heme binding"/>
    <property type="evidence" value="ECO:0007669"/>
    <property type="project" value="InterPro"/>
</dbReference>
<dbReference type="PANTHER" id="PTHR24291:SF50">
    <property type="entry name" value="BIFUNCTIONAL ALBAFLAVENONE MONOOXYGENASE_TERPENE SYNTHASE"/>
    <property type="match status" value="1"/>
</dbReference>
<evidence type="ECO:0000313" key="9">
    <source>
        <dbReference type="EMBL" id="TVY52884.1"/>
    </source>
</evidence>
<evidence type="ECO:0000256" key="4">
    <source>
        <dbReference type="ARBA" id="ARBA00023002"/>
    </source>
</evidence>
<keyword evidence="4" id="KW-0560">Oxidoreductase</keyword>
<dbReference type="InterPro" id="IPR002401">
    <property type="entry name" value="Cyt_P450_E_grp-I"/>
</dbReference>
<gene>
    <name evidence="9" type="primary">Cyp3a9</name>
    <name evidence="9" type="ORF">LCER1_G005921</name>
</gene>
<feature type="binding site" description="axial binding residue" evidence="7">
    <location>
        <position position="495"/>
    </location>
    <ligand>
        <name>heme</name>
        <dbReference type="ChEBI" id="CHEBI:30413"/>
    </ligand>
    <ligandPart>
        <name>Fe</name>
        <dbReference type="ChEBI" id="CHEBI:18248"/>
    </ligandPart>
</feature>
<dbReference type="GO" id="GO:0005506">
    <property type="term" value="F:iron ion binding"/>
    <property type="evidence" value="ECO:0007669"/>
    <property type="project" value="InterPro"/>
</dbReference>
<dbReference type="GO" id="GO:0004497">
    <property type="term" value="F:monooxygenase activity"/>
    <property type="evidence" value="ECO:0007669"/>
    <property type="project" value="UniProtKB-KW"/>
</dbReference>
<dbReference type="Pfam" id="PF00067">
    <property type="entry name" value="p450"/>
    <property type="match status" value="1"/>
</dbReference>
<feature type="signal peptide" evidence="8">
    <location>
        <begin position="1"/>
        <end position="21"/>
    </location>
</feature>
<dbReference type="PRINTS" id="PR00385">
    <property type="entry name" value="P450"/>
</dbReference>
<comment type="cofactor">
    <cofactor evidence="7">
        <name>heme</name>
        <dbReference type="ChEBI" id="CHEBI:30413"/>
    </cofactor>
</comment>
<protein>
    <submittedName>
        <fullName evidence="9">Cytochrome P450 3A9</fullName>
    </submittedName>
</protein>
<evidence type="ECO:0000256" key="3">
    <source>
        <dbReference type="ARBA" id="ARBA00022723"/>
    </source>
</evidence>
<name>A0A7D8Z508_9HELO</name>
<dbReference type="Proteomes" id="UP000481288">
    <property type="component" value="Unassembled WGS sequence"/>
</dbReference>
<dbReference type="PANTHER" id="PTHR24291">
    <property type="entry name" value="CYTOCHROME P450 FAMILY 4"/>
    <property type="match status" value="1"/>
</dbReference>
<dbReference type="AlphaFoldDB" id="A0A7D8Z508"/>
<dbReference type="EMBL" id="QGMG01000534">
    <property type="protein sequence ID" value="TVY52884.1"/>
    <property type="molecule type" value="Genomic_DNA"/>
</dbReference>
<dbReference type="InterPro" id="IPR050196">
    <property type="entry name" value="Cytochrome_P450_Monoox"/>
</dbReference>
<keyword evidence="6" id="KW-0503">Monooxygenase</keyword>
<comment type="caution">
    <text evidence="9">The sequence shown here is derived from an EMBL/GenBank/DDBJ whole genome shotgun (WGS) entry which is preliminary data.</text>
</comment>
<keyword evidence="5 7" id="KW-0408">Iron</keyword>
<dbReference type="Gene3D" id="1.10.630.10">
    <property type="entry name" value="Cytochrome P450"/>
    <property type="match status" value="1"/>
</dbReference>
<dbReference type="SUPFAM" id="SSF48264">
    <property type="entry name" value="Cytochrome P450"/>
    <property type="match status" value="1"/>
</dbReference>
<evidence type="ECO:0000256" key="7">
    <source>
        <dbReference type="PIRSR" id="PIRSR602401-1"/>
    </source>
</evidence>
<keyword evidence="2 7" id="KW-0349">Heme</keyword>
<organism evidence="9 10">
    <name type="scientific">Lachnellula cervina</name>
    <dbReference type="NCBI Taxonomy" id="1316786"/>
    <lineage>
        <taxon>Eukaryota</taxon>
        <taxon>Fungi</taxon>
        <taxon>Dikarya</taxon>
        <taxon>Ascomycota</taxon>
        <taxon>Pezizomycotina</taxon>
        <taxon>Leotiomycetes</taxon>
        <taxon>Helotiales</taxon>
        <taxon>Lachnaceae</taxon>
        <taxon>Lachnellula</taxon>
    </lineage>
</organism>
<keyword evidence="8" id="KW-0732">Signal</keyword>
<dbReference type="InterPro" id="IPR001128">
    <property type="entry name" value="Cyt_P450"/>
</dbReference>
<proteinExistence type="inferred from homology"/>
<comment type="similarity">
    <text evidence="1">Belongs to the cytochrome P450 family.</text>
</comment>
<evidence type="ECO:0000256" key="1">
    <source>
        <dbReference type="ARBA" id="ARBA00010617"/>
    </source>
</evidence>
<dbReference type="OrthoDB" id="1470350at2759"/>
<sequence length="562" mass="63315">MLTSVSIFALSLLAFYSVSQYRSIRKHLQEAKQSGFKYVFSPVYFQSIPWIILSESLSPFILKLPTAWTESWFGLSVFGRLWHEGYSPFSKLGDDNIMMVSASGNILWTCDPEVIMQVMDHREYAKPLEMLDMLNLYGPTITASEGDEYRAYRKVTYPSFNNSNHRLVWTEAIHQAQMMLGSWNANDGQISNLNKDAAKMALHVISMVFFDKKMHWTDDAKKAPPGHTLTYHAALSSVLEYNSTLFMTPRPIINYSPMKIHKLAKEAFVEWGKYMTEMRDETANSLKNSDPTEDGTLLENLVKAGTQGLGPSESSIPPEAILGNMFIFILAGHETSSNTFTHAVSLLACRPKFQKSLQAEIDALSLGRSAHRRSYEEAFPKLMSGHVGALMKETLRLYTVVPFLPKINNERPQTLKVGQRTCTLPLKTLVMVNTSATHRNPKHWPPVTKTAADDAPFPVSSFAPERWLDSSPEGEEKFNPVPGAYIPFAEGYRTCMGQHFARAEFCAAILTIFSEYSVELHVEQGQKFEHVLQAAEQQLSSGVGFSMGLKMKKPVLLRLVRR</sequence>
<accession>A0A7D8Z508</accession>
<keyword evidence="10" id="KW-1185">Reference proteome</keyword>